<dbReference type="GO" id="GO:0046872">
    <property type="term" value="F:metal ion binding"/>
    <property type="evidence" value="ECO:0007669"/>
    <property type="project" value="UniProtKB-KW"/>
</dbReference>
<dbReference type="GO" id="GO:0051603">
    <property type="term" value="P:proteolysis involved in protein catabolic process"/>
    <property type="evidence" value="ECO:0007669"/>
    <property type="project" value="TreeGrafter"/>
</dbReference>
<accession>A0A2Z4GBC3</accession>
<dbReference type="Gene3D" id="3.30.2010.10">
    <property type="entry name" value="Metalloproteases ('zincins'), catalytic domain"/>
    <property type="match status" value="1"/>
</dbReference>
<evidence type="ECO:0000259" key="7">
    <source>
        <dbReference type="Pfam" id="PF01435"/>
    </source>
</evidence>
<evidence type="ECO:0000256" key="4">
    <source>
        <dbReference type="ARBA" id="ARBA00022833"/>
    </source>
</evidence>
<dbReference type="PANTHER" id="PTHR22726:SF1">
    <property type="entry name" value="METALLOENDOPEPTIDASE OMA1, MITOCHONDRIAL"/>
    <property type="match status" value="1"/>
</dbReference>
<evidence type="ECO:0000313" key="8">
    <source>
        <dbReference type="EMBL" id="AWV98434.1"/>
    </source>
</evidence>
<dbReference type="GO" id="GO:0004222">
    <property type="term" value="F:metalloendopeptidase activity"/>
    <property type="evidence" value="ECO:0007669"/>
    <property type="project" value="InterPro"/>
</dbReference>
<dbReference type="AlphaFoldDB" id="A0A2Z4GBC3"/>
<gene>
    <name evidence="8" type="ORF">DJ013_09705</name>
</gene>
<dbReference type="InterPro" id="IPR001915">
    <property type="entry name" value="Peptidase_M48"/>
</dbReference>
<name>A0A2Z4GBC3_9BACT</name>
<keyword evidence="1 6" id="KW-0645">Protease</keyword>
<evidence type="ECO:0000313" key="9">
    <source>
        <dbReference type="Proteomes" id="UP000249873"/>
    </source>
</evidence>
<feature type="domain" description="Peptidase M48" evidence="7">
    <location>
        <begin position="94"/>
        <end position="262"/>
    </location>
</feature>
<keyword evidence="4 6" id="KW-0862">Zinc</keyword>
<dbReference type="PROSITE" id="PS51257">
    <property type="entry name" value="PROKAR_LIPOPROTEIN"/>
    <property type="match status" value="1"/>
</dbReference>
<dbReference type="EMBL" id="CP029480">
    <property type="protein sequence ID" value="AWV98434.1"/>
    <property type="molecule type" value="Genomic_DNA"/>
</dbReference>
<comment type="cofactor">
    <cofactor evidence="6">
        <name>Zn(2+)</name>
        <dbReference type="ChEBI" id="CHEBI:29105"/>
    </cofactor>
    <text evidence="6">Binds 1 zinc ion per subunit.</text>
</comment>
<dbReference type="RefSeq" id="WP_111371627.1">
    <property type="nucleotide sequence ID" value="NZ_CP029480.1"/>
</dbReference>
<comment type="similarity">
    <text evidence="6">Belongs to the peptidase M48 family.</text>
</comment>
<dbReference type="Pfam" id="PF01435">
    <property type="entry name" value="Peptidase_M48"/>
    <property type="match status" value="1"/>
</dbReference>
<reference evidence="8 9" key="1">
    <citation type="submission" date="2018-05" db="EMBL/GenBank/DDBJ databases">
        <title>Complete genome sequence of Arcticibacterium luteifluviistationis SM1504T, a cytophagaceae bacterium isolated from Arctic surface seawater.</title>
        <authorList>
            <person name="Li Y."/>
            <person name="Qin Q.-L."/>
        </authorList>
    </citation>
    <scope>NUCLEOTIDE SEQUENCE [LARGE SCALE GENOMIC DNA]</scope>
    <source>
        <strain evidence="8 9">SM1504</strain>
    </source>
</reference>
<proteinExistence type="inferred from homology"/>
<evidence type="ECO:0000256" key="3">
    <source>
        <dbReference type="ARBA" id="ARBA00022801"/>
    </source>
</evidence>
<evidence type="ECO:0000256" key="2">
    <source>
        <dbReference type="ARBA" id="ARBA00022723"/>
    </source>
</evidence>
<organism evidence="8 9">
    <name type="scientific">Arcticibacterium luteifluviistationis</name>
    <dbReference type="NCBI Taxonomy" id="1784714"/>
    <lineage>
        <taxon>Bacteria</taxon>
        <taxon>Pseudomonadati</taxon>
        <taxon>Bacteroidota</taxon>
        <taxon>Cytophagia</taxon>
        <taxon>Cytophagales</taxon>
        <taxon>Leadbetterellaceae</taxon>
        <taxon>Arcticibacterium</taxon>
    </lineage>
</organism>
<dbReference type="CDD" id="cd07331">
    <property type="entry name" value="M48C_Oma1_like"/>
    <property type="match status" value="1"/>
</dbReference>
<sequence length="277" mass="30287">MKKIKNLLLAVFVIGFIAMSCQRVPLTNRKQFVGMVSSEQMMQLSFAQYDGFKDSSKVVPLRKEDAAKVARVGSRIKKAVEDYLIQNNYSSVIDGYKWEFITVESDQINAWCMPGGKVCFYTGILPICQSEDGIAVVMGHEIAHAIAEHGRERMSRAMVAQGLTQVGAVAAGVITNNEQIMNTAGQVLGIGTQLGGVLPNSRKQESEGDKLGLIFMAMAGYDPSEAVEFWKRMAKAGEGSQKPPQLLSTHPADAQRIADLEALLPKAMKYYQAYGGK</sequence>
<dbReference type="GO" id="GO:0016020">
    <property type="term" value="C:membrane"/>
    <property type="evidence" value="ECO:0007669"/>
    <property type="project" value="TreeGrafter"/>
</dbReference>
<dbReference type="PANTHER" id="PTHR22726">
    <property type="entry name" value="METALLOENDOPEPTIDASE OMA1"/>
    <property type="match status" value="1"/>
</dbReference>
<dbReference type="Proteomes" id="UP000249873">
    <property type="component" value="Chromosome"/>
</dbReference>
<dbReference type="InterPro" id="IPR051156">
    <property type="entry name" value="Mito/Outer_Membr_Metalloprot"/>
</dbReference>
<keyword evidence="3 6" id="KW-0378">Hydrolase</keyword>
<dbReference type="KEGG" id="als:DJ013_09705"/>
<evidence type="ECO:0000256" key="6">
    <source>
        <dbReference type="RuleBase" id="RU003983"/>
    </source>
</evidence>
<keyword evidence="9" id="KW-1185">Reference proteome</keyword>
<dbReference type="OrthoDB" id="9810445at2"/>
<evidence type="ECO:0000256" key="5">
    <source>
        <dbReference type="ARBA" id="ARBA00023049"/>
    </source>
</evidence>
<evidence type="ECO:0000256" key="1">
    <source>
        <dbReference type="ARBA" id="ARBA00022670"/>
    </source>
</evidence>
<protein>
    <submittedName>
        <fullName evidence="8">Peptidase M48</fullName>
    </submittedName>
</protein>
<keyword evidence="2" id="KW-0479">Metal-binding</keyword>
<keyword evidence="5 6" id="KW-0482">Metalloprotease</keyword>